<protein>
    <submittedName>
        <fullName evidence="2">Uncharacterized protein</fullName>
    </submittedName>
</protein>
<feature type="compositionally biased region" description="Basic and acidic residues" evidence="1">
    <location>
        <begin position="81"/>
        <end position="91"/>
    </location>
</feature>
<organism evidence="2 3">
    <name type="scientific">Elysia marginata</name>
    <dbReference type="NCBI Taxonomy" id="1093978"/>
    <lineage>
        <taxon>Eukaryota</taxon>
        <taxon>Metazoa</taxon>
        <taxon>Spiralia</taxon>
        <taxon>Lophotrochozoa</taxon>
        <taxon>Mollusca</taxon>
        <taxon>Gastropoda</taxon>
        <taxon>Heterobranchia</taxon>
        <taxon>Euthyneura</taxon>
        <taxon>Panpulmonata</taxon>
        <taxon>Sacoglossa</taxon>
        <taxon>Placobranchoidea</taxon>
        <taxon>Plakobranchidae</taxon>
        <taxon>Elysia</taxon>
    </lineage>
</organism>
<dbReference type="AlphaFoldDB" id="A0AAV4FJN0"/>
<gene>
    <name evidence="2" type="ORF">ElyMa_003857700</name>
</gene>
<feature type="compositionally biased region" description="Acidic residues" evidence="1">
    <location>
        <begin position="92"/>
        <end position="108"/>
    </location>
</feature>
<evidence type="ECO:0000256" key="1">
    <source>
        <dbReference type="SAM" id="MobiDB-lite"/>
    </source>
</evidence>
<proteinExistence type="predicted"/>
<comment type="caution">
    <text evidence="2">The sequence shown here is derived from an EMBL/GenBank/DDBJ whole genome shotgun (WGS) entry which is preliminary data.</text>
</comment>
<sequence>MVRQSLDVATQYCNVDLEKVKKKVENSSRNIYLFFDVIFNQHYQQMNWFPQVLQRVTVLFKTASYGQLFSISLLVKRKKNNEDGNKISGKDDDYDDDDDDDDDDEDDTDRGGSQAYLD</sequence>
<keyword evidence="3" id="KW-1185">Reference proteome</keyword>
<feature type="region of interest" description="Disordered" evidence="1">
    <location>
        <begin position="81"/>
        <end position="118"/>
    </location>
</feature>
<accession>A0AAV4FJN0</accession>
<dbReference type="EMBL" id="BMAT01007869">
    <property type="protein sequence ID" value="GFR73095.1"/>
    <property type="molecule type" value="Genomic_DNA"/>
</dbReference>
<evidence type="ECO:0000313" key="2">
    <source>
        <dbReference type="EMBL" id="GFR73095.1"/>
    </source>
</evidence>
<reference evidence="2 3" key="1">
    <citation type="journal article" date="2021" name="Elife">
        <title>Chloroplast acquisition without the gene transfer in kleptoplastic sea slugs, Plakobranchus ocellatus.</title>
        <authorList>
            <person name="Maeda T."/>
            <person name="Takahashi S."/>
            <person name="Yoshida T."/>
            <person name="Shimamura S."/>
            <person name="Takaki Y."/>
            <person name="Nagai Y."/>
            <person name="Toyoda A."/>
            <person name="Suzuki Y."/>
            <person name="Arimoto A."/>
            <person name="Ishii H."/>
            <person name="Satoh N."/>
            <person name="Nishiyama T."/>
            <person name="Hasebe M."/>
            <person name="Maruyama T."/>
            <person name="Minagawa J."/>
            <person name="Obokata J."/>
            <person name="Shigenobu S."/>
        </authorList>
    </citation>
    <scope>NUCLEOTIDE SEQUENCE [LARGE SCALE GENOMIC DNA]</scope>
</reference>
<dbReference type="Proteomes" id="UP000762676">
    <property type="component" value="Unassembled WGS sequence"/>
</dbReference>
<evidence type="ECO:0000313" key="3">
    <source>
        <dbReference type="Proteomes" id="UP000762676"/>
    </source>
</evidence>
<name>A0AAV4FJN0_9GAST</name>